<dbReference type="Pfam" id="PF13963">
    <property type="entry name" value="Transpos_assoc"/>
    <property type="match status" value="1"/>
</dbReference>
<dbReference type="SUPFAM" id="SSF54001">
    <property type="entry name" value="Cysteine proteinases"/>
    <property type="match status" value="1"/>
</dbReference>
<dbReference type="Proteomes" id="UP000515124">
    <property type="component" value="Unplaced"/>
</dbReference>
<dbReference type="GeneID" id="110763563"/>
<dbReference type="RefSeq" id="XP_021822062.1">
    <property type="nucleotide sequence ID" value="XM_021966370.1"/>
</dbReference>
<dbReference type="SUPFAM" id="SSF53686">
    <property type="entry name" value="Tryptophan synthase beta subunit-like PLP-dependent enzymes"/>
    <property type="match status" value="1"/>
</dbReference>
<dbReference type="Pfam" id="PF00291">
    <property type="entry name" value="PALP"/>
    <property type="match status" value="1"/>
</dbReference>
<dbReference type="KEGG" id="pavi:110763563"/>
<protein>
    <submittedName>
        <fullName evidence="7 8">Uncharacterized protein LOC110763563 isoform X1</fullName>
    </submittedName>
</protein>
<dbReference type="GO" id="GO:0003941">
    <property type="term" value="F:L-serine ammonia-lyase activity"/>
    <property type="evidence" value="ECO:0007669"/>
    <property type="project" value="TreeGrafter"/>
</dbReference>
<evidence type="ECO:0000256" key="1">
    <source>
        <dbReference type="ARBA" id="ARBA00001933"/>
    </source>
</evidence>
<accession>A0A6P5T4H4</accession>
<evidence type="ECO:0000313" key="8">
    <source>
        <dbReference type="RefSeq" id="XP_021822062.1"/>
    </source>
</evidence>
<dbReference type="GO" id="GO:0008234">
    <property type="term" value="F:cysteine-type peptidase activity"/>
    <property type="evidence" value="ECO:0007669"/>
    <property type="project" value="InterPro"/>
</dbReference>
<evidence type="ECO:0000256" key="2">
    <source>
        <dbReference type="ARBA" id="ARBA00010869"/>
    </source>
</evidence>
<keyword evidence="6" id="KW-1185">Reference proteome</keyword>
<evidence type="ECO:0000259" key="4">
    <source>
        <dbReference type="Pfam" id="PF00291"/>
    </source>
</evidence>
<feature type="domain" description="Tryptophan synthase beta chain-like PALP" evidence="4">
    <location>
        <begin position="216"/>
        <end position="310"/>
    </location>
</feature>
<dbReference type="InterPro" id="IPR029480">
    <property type="entry name" value="Transpos_assoc"/>
</dbReference>
<name>A0A6P5T4H4_PRUAV</name>
<keyword evidence="3" id="KW-0663">Pyridoxal phosphate</keyword>
<reference evidence="7 8" key="1">
    <citation type="submission" date="2025-04" db="UniProtKB">
        <authorList>
            <consortium name="RefSeq"/>
        </authorList>
    </citation>
    <scope>IDENTIFICATION</scope>
</reference>
<dbReference type="InterPro" id="IPR038765">
    <property type="entry name" value="Papain-like_cys_pep_sf"/>
</dbReference>
<evidence type="ECO:0000313" key="7">
    <source>
        <dbReference type="RefSeq" id="XP_021822053.1"/>
    </source>
</evidence>
<dbReference type="AlphaFoldDB" id="A0A6P5T4H4"/>
<gene>
    <name evidence="7 8" type="primary">LOC110763563</name>
</gene>
<dbReference type="GO" id="GO:0030378">
    <property type="term" value="F:serine racemase activity"/>
    <property type="evidence" value="ECO:0007669"/>
    <property type="project" value="TreeGrafter"/>
</dbReference>
<dbReference type="GO" id="GO:0030170">
    <property type="term" value="F:pyridoxal phosphate binding"/>
    <property type="evidence" value="ECO:0007669"/>
    <property type="project" value="TreeGrafter"/>
</dbReference>
<dbReference type="Gene3D" id="3.40.50.1100">
    <property type="match status" value="1"/>
</dbReference>
<sequence>MDKTWMSKDRMSKEYEDGVEQFIVFAISHASNPKLIKCPCQVCGNLMFETPKGIRDHMFIRGVDQSYKIWSWHGEVADIGGTTSREVNFDQSPKYEEVQETLQMVNAAYDPCTANHDSFTCLTSMLELTVSCIILYMRQLYDHMKAEGLLQMFGFINPAIVSLAGNLNNQRKRDERSRNIADRLVKAKKNQLIIMPYNPAFHWILIVIDFSSMTVYYLDPLRNDIYEDVRVVVDNGQSTISLEFLEHQVPQLDTIIVPISGGGLISGVALAAKAINPAIRVLAAEPEGANDAAQSKAAGRIITLSETNTVAWWW</sequence>
<comment type="cofactor">
    <cofactor evidence="1">
        <name>pyridoxal 5'-phosphate</name>
        <dbReference type="ChEBI" id="CHEBI:597326"/>
    </cofactor>
</comment>
<feature type="domain" description="Transposase-associated" evidence="5">
    <location>
        <begin position="3"/>
        <end position="75"/>
    </location>
</feature>
<dbReference type="PANTHER" id="PTHR43050">
    <property type="entry name" value="SERINE / THREONINE RACEMASE FAMILY MEMBER"/>
    <property type="match status" value="1"/>
</dbReference>
<evidence type="ECO:0000256" key="3">
    <source>
        <dbReference type="ARBA" id="ARBA00022898"/>
    </source>
</evidence>
<dbReference type="RefSeq" id="XP_021822053.1">
    <property type="nucleotide sequence ID" value="XM_021966361.1"/>
</dbReference>
<evidence type="ECO:0000259" key="5">
    <source>
        <dbReference type="Pfam" id="PF13963"/>
    </source>
</evidence>
<dbReference type="GO" id="GO:0006508">
    <property type="term" value="P:proteolysis"/>
    <property type="evidence" value="ECO:0007669"/>
    <property type="project" value="UniProtKB-KW"/>
</dbReference>
<dbReference type="GO" id="GO:0070179">
    <property type="term" value="P:D-serine biosynthetic process"/>
    <property type="evidence" value="ECO:0007669"/>
    <property type="project" value="TreeGrafter"/>
</dbReference>
<dbReference type="GO" id="GO:0000287">
    <property type="term" value="F:magnesium ion binding"/>
    <property type="evidence" value="ECO:0007669"/>
    <property type="project" value="TreeGrafter"/>
</dbReference>
<dbReference type="InterPro" id="IPR001926">
    <property type="entry name" value="TrpB-like_PALP"/>
</dbReference>
<comment type="similarity">
    <text evidence="2">Belongs to the serine/threonine dehydratase family.</text>
</comment>
<proteinExistence type="inferred from homology"/>
<dbReference type="GO" id="GO:0005524">
    <property type="term" value="F:ATP binding"/>
    <property type="evidence" value="ECO:0007669"/>
    <property type="project" value="TreeGrafter"/>
</dbReference>
<dbReference type="GO" id="GO:0018114">
    <property type="term" value="F:threonine racemase activity"/>
    <property type="evidence" value="ECO:0007669"/>
    <property type="project" value="TreeGrafter"/>
</dbReference>
<dbReference type="GO" id="GO:0008721">
    <property type="term" value="F:D-serine ammonia-lyase activity"/>
    <property type="evidence" value="ECO:0007669"/>
    <property type="project" value="TreeGrafter"/>
</dbReference>
<organism evidence="6 8">
    <name type="scientific">Prunus avium</name>
    <name type="common">Cherry</name>
    <name type="synonym">Cerasus avium</name>
    <dbReference type="NCBI Taxonomy" id="42229"/>
    <lineage>
        <taxon>Eukaryota</taxon>
        <taxon>Viridiplantae</taxon>
        <taxon>Streptophyta</taxon>
        <taxon>Embryophyta</taxon>
        <taxon>Tracheophyta</taxon>
        <taxon>Spermatophyta</taxon>
        <taxon>Magnoliopsida</taxon>
        <taxon>eudicotyledons</taxon>
        <taxon>Gunneridae</taxon>
        <taxon>Pentapetalae</taxon>
        <taxon>rosids</taxon>
        <taxon>fabids</taxon>
        <taxon>Rosales</taxon>
        <taxon>Rosaceae</taxon>
        <taxon>Amygdaloideae</taxon>
        <taxon>Amygdaleae</taxon>
        <taxon>Prunus</taxon>
    </lineage>
</organism>
<dbReference type="InterPro" id="IPR036052">
    <property type="entry name" value="TrpB-like_PALP_sf"/>
</dbReference>
<evidence type="ECO:0000313" key="6">
    <source>
        <dbReference type="Proteomes" id="UP000515124"/>
    </source>
</evidence>
<dbReference type="PANTHER" id="PTHR43050:SF1">
    <property type="entry name" value="SERINE RACEMASE"/>
    <property type="match status" value="1"/>
</dbReference>